<name>A0ACC3N2K9_9PEZI</name>
<reference evidence="1" key="1">
    <citation type="submission" date="2023-07" db="EMBL/GenBank/DDBJ databases">
        <title>Black Yeasts Isolated from many extreme environments.</title>
        <authorList>
            <person name="Coleine C."/>
            <person name="Stajich J.E."/>
            <person name="Selbmann L."/>
        </authorList>
    </citation>
    <scope>NUCLEOTIDE SEQUENCE</scope>
    <source>
        <strain evidence="1">CCFEE 5714</strain>
    </source>
</reference>
<organism evidence="1 2">
    <name type="scientific">Vermiconidia calcicola</name>
    <dbReference type="NCBI Taxonomy" id="1690605"/>
    <lineage>
        <taxon>Eukaryota</taxon>
        <taxon>Fungi</taxon>
        <taxon>Dikarya</taxon>
        <taxon>Ascomycota</taxon>
        <taxon>Pezizomycotina</taxon>
        <taxon>Dothideomycetes</taxon>
        <taxon>Dothideomycetidae</taxon>
        <taxon>Mycosphaerellales</taxon>
        <taxon>Extremaceae</taxon>
        <taxon>Vermiconidia</taxon>
    </lineage>
</organism>
<keyword evidence="2" id="KW-1185">Reference proteome</keyword>
<gene>
    <name evidence="1" type="ORF">LTR37_012217</name>
</gene>
<dbReference type="EMBL" id="JAUTXU010000112">
    <property type="protein sequence ID" value="KAK3707217.1"/>
    <property type="molecule type" value="Genomic_DNA"/>
</dbReference>
<comment type="caution">
    <text evidence="1">The sequence shown here is derived from an EMBL/GenBank/DDBJ whole genome shotgun (WGS) entry which is preliminary data.</text>
</comment>
<sequence>MPTFCDIAQFLSSQALGSTTLPVNCDLSDKTIIVTGGNTGLGLDAAKHLARLGVSYLILAVRNVEKGEKAKGEIAKQTKCHTLIEVWQVDLSNYGSVLSFAVLVRLQLKRLDGLIPNAGVEKMWFETAEDLESTLTVNVISTTLMSCGVLPKLKETSIKHGTRTNLTIVGSLIHFVAPVQQLDIPRDQKTFTALSDPKTADIAQRYPLSKLMITMLFLELAQRVEDSRNEGIDGKHQVVVNCVNPGWCGTELGRDKTAGLVERISFATIGWTCEKGSKTLVNGVCAGMETCGQFLSECQPKPCSAYVRSAKGKETRERLWKETTVRISTLSPETAAFVQ</sequence>
<proteinExistence type="predicted"/>
<dbReference type="Proteomes" id="UP001281147">
    <property type="component" value="Unassembled WGS sequence"/>
</dbReference>
<evidence type="ECO:0000313" key="1">
    <source>
        <dbReference type="EMBL" id="KAK3707217.1"/>
    </source>
</evidence>
<evidence type="ECO:0000313" key="2">
    <source>
        <dbReference type="Proteomes" id="UP001281147"/>
    </source>
</evidence>
<accession>A0ACC3N2K9</accession>
<protein>
    <submittedName>
        <fullName evidence="1">Uncharacterized protein</fullName>
    </submittedName>
</protein>